<protein>
    <submittedName>
        <fullName evidence="1">Uncharacterized protein</fullName>
    </submittedName>
</protein>
<evidence type="ECO:0000313" key="2">
    <source>
        <dbReference type="Proteomes" id="UP001202328"/>
    </source>
</evidence>
<keyword evidence="2" id="KW-1185">Reference proteome</keyword>
<evidence type="ECO:0000313" key="1">
    <source>
        <dbReference type="EMBL" id="KAI3864039.1"/>
    </source>
</evidence>
<name>A0AAD4X9H3_9MAGN</name>
<sequence>MIGDVEAFYSRLKVVAVPKCYTHLLAEKQYEYDDWLAAESVSSMGGVKKTNYEYAFEKPYNTTRNLIF</sequence>
<dbReference type="EMBL" id="JAJJMB010014022">
    <property type="protein sequence ID" value="KAI3864039.1"/>
    <property type="molecule type" value="Genomic_DNA"/>
</dbReference>
<dbReference type="Proteomes" id="UP001202328">
    <property type="component" value="Unassembled WGS sequence"/>
</dbReference>
<comment type="caution">
    <text evidence="1">The sequence shown here is derived from an EMBL/GenBank/DDBJ whole genome shotgun (WGS) entry which is preliminary data.</text>
</comment>
<organism evidence="1 2">
    <name type="scientific">Papaver atlanticum</name>
    <dbReference type="NCBI Taxonomy" id="357466"/>
    <lineage>
        <taxon>Eukaryota</taxon>
        <taxon>Viridiplantae</taxon>
        <taxon>Streptophyta</taxon>
        <taxon>Embryophyta</taxon>
        <taxon>Tracheophyta</taxon>
        <taxon>Spermatophyta</taxon>
        <taxon>Magnoliopsida</taxon>
        <taxon>Ranunculales</taxon>
        <taxon>Papaveraceae</taxon>
        <taxon>Papaveroideae</taxon>
        <taxon>Papaver</taxon>
    </lineage>
</organism>
<accession>A0AAD4X9H3</accession>
<reference evidence="1" key="1">
    <citation type="submission" date="2022-04" db="EMBL/GenBank/DDBJ databases">
        <title>A functionally conserved STORR gene fusion in Papaver species that diverged 16.8 million years ago.</title>
        <authorList>
            <person name="Catania T."/>
        </authorList>
    </citation>
    <scope>NUCLEOTIDE SEQUENCE</scope>
    <source>
        <strain evidence="1">S-188037</strain>
    </source>
</reference>
<dbReference type="AlphaFoldDB" id="A0AAD4X9H3"/>
<gene>
    <name evidence="1" type="ORF">MKW98_031631</name>
</gene>
<proteinExistence type="predicted"/>